<protein>
    <recommendedName>
        <fullName evidence="2">Protein-L-isoaspartate O-methyltransferase</fullName>
    </recommendedName>
    <alternativeName>
        <fullName evidence="3">Protein L-isoaspartyl methyltransferase</fullName>
    </alternativeName>
</protein>
<dbReference type="EMBL" id="CP063362">
    <property type="protein sequence ID" value="QRG05815.1"/>
    <property type="molecule type" value="Genomic_DNA"/>
</dbReference>
<gene>
    <name evidence="4" type="ORF">EZH22_22725</name>
</gene>
<comment type="similarity">
    <text evidence="1">Belongs to the methyltransferase superfamily. L-isoaspartyl/D-aspartyl protein methyltransferase family.</text>
</comment>
<accession>A0A974SHL2</accession>
<dbReference type="KEGG" id="xdi:EZH22_22725"/>
<proteinExistence type="inferred from homology"/>
<evidence type="ECO:0000256" key="3">
    <source>
        <dbReference type="ARBA" id="ARBA00030757"/>
    </source>
</evidence>
<dbReference type="Gene3D" id="3.40.50.150">
    <property type="entry name" value="Vaccinia Virus protein VP39"/>
    <property type="match status" value="1"/>
</dbReference>
<evidence type="ECO:0000256" key="1">
    <source>
        <dbReference type="ARBA" id="ARBA00005369"/>
    </source>
</evidence>
<dbReference type="Proteomes" id="UP000596427">
    <property type="component" value="Chromosome"/>
</dbReference>
<dbReference type="InterPro" id="IPR000682">
    <property type="entry name" value="PCMT"/>
</dbReference>
<evidence type="ECO:0000256" key="2">
    <source>
        <dbReference type="ARBA" id="ARBA00013346"/>
    </source>
</evidence>
<dbReference type="Pfam" id="PF01135">
    <property type="entry name" value="PCMT"/>
    <property type="match status" value="1"/>
</dbReference>
<name>A0A974SHL2_9HYPH</name>
<dbReference type="GO" id="GO:0004719">
    <property type="term" value="F:protein-L-isoaspartate (D-aspartate) O-methyltransferase activity"/>
    <property type="evidence" value="ECO:0007669"/>
    <property type="project" value="InterPro"/>
</dbReference>
<dbReference type="RefSeq" id="WP_203192689.1">
    <property type="nucleotide sequence ID" value="NZ_CP063362.1"/>
</dbReference>
<evidence type="ECO:0000313" key="4">
    <source>
        <dbReference type="EMBL" id="QRG05815.1"/>
    </source>
</evidence>
<dbReference type="InterPro" id="IPR029063">
    <property type="entry name" value="SAM-dependent_MTases_sf"/>
</dbReference>
<dbReference type="GO" id="GO:0005737">
    <property type="term" value="C:cytoplasm"/>
    <property type="evidence" value="ECO:0007669"/>
    <property type="project" value="TreeGrafter"/>
</dbReference>
<dbReference type="PANTHER" id="PTHR11579:SF18">
    <property type="entry name" value="PROTEIN-L-ISOASPARTATE O-METHYLTRANSFERASE"/>
    <property type="match status" value="1"/>
</dbReference>
<dbReference type="CDD" id="cd02440">
    <property type="entry name" value="AdoMet_MTases"/>
    <property type="match status" value="1"/>
</dbReference>
<evidence type="ECO:0000313" key="5">
    <source>
        <dbReference type="Proteomes" id="UP000596427"/>
    </source>
</evidence>
<dbReference type="AlphaFoldDB" id="A0A974SHL2"/>
<dbReference type="PANTHER" id="PTHR11579">
    <property type="entry name" value="PROTEIN-L-ISOASPARTATE O-METHYLTRANSFERASE"/>
    <property type="match status" value="1"/>
</dbReference>
<sequence>MIDFAELRRGMVDGQVRTNNVTDPRIVAAMLEIPRERFVPPALKSLAYIDDDLVLRPGARPRYLIEPMILARLVQVADVQEHEHVLDVGTGTGYSAAVLARLAQQVVAVEEEADLAATATATLAGLGVANVAVMQGPLTAGWPKEAPYDLILVNGSVDEVPAALFAQLKEGGRLVAVVGHGGAGRACVFTKVAGSISDRVAFNAAVPSLPGFKAAPRFTF</sequence>
<organism evidence="4 5">
    <name type="scientific">Xanthobacter dioxanivorans</name>
    <dbReference type="NCBI Taxonomy" id="2528964"/>
    <lineage>
        <taxon>Bacteria</taxon>
        <taxon>Pseudomonadati</taxon>
        <taxon>Pseudomonadota</taxon>
        <taxon>Alphaproteobacteria</taxon>
        <taxon>Hyphomicrobiales</taxon>
        <taxon>Xanthobacteraceae</taxon>
        <taxon>Xanthobacter</taxon>
    </lineage>
</organism>
<dbReference type="SUPFAM" id="SSF53335">
    <property type="entry name" value="S-adenosyl-L-methionine-dependent methyltransferases"/>
    <property type="match status" value="1"/>
</dbReference>
<reference evidence="4 5" key="1">
    <citation type="submission" date="2020-10" db="EMBL/GenBank/DDBJ databases">
        <title>Degradation of 1,4-Dioxane by Xanthobacter sp. YN2, via a Novel Group-2 Soluble Di-Iron Monooxygenase.</title>
        <authorList>
            <person name="Ma F."/>
            <person name="Wang Y."/>
            <person name="Yang J."/>
            <person name="Guo H."/>
            <person name="Su D."/>
            <person name="Yu L."/>
        </authorList>
    </citation>
    <scope>NUCLEOTIDE SEQUENCE [LARGE SCALE GENOMIC DNA]</scope>
    <source>
        <strain evidence="4 5">YN2</strain>
    </source>
</reference>
<keyword evidence="5" id="KW-1185">Reference proteome</keyword>